<dbReference type="SUPFAM" id="SSF47459">
    <property type="entry name" value="HLH, helix-loop-helix DNA-binding domain"/>
    <property type="match status" value="1"/>
</dbReference>
<comment type="caution">
    <text evidence="7">The sequence shown here is derived from an EMBL/GenBank/DDBJ whole genome shotgun (WGS) entry which is preliminary data.</text>
</comment>
<keyword evidence="2" id="KW-0805">Transcription regulation</keyword>
<protein>
    <recommendedName>
        <fullName evidence="6">BHLH domain-containing protein</fullName>
    </recommendedName>
</protein>
<organism evidence="7 8">
    <name type="scientific">Hibiscus sabdariffa</name>
    <name type="common">roselle</name>
    <dbReference type="NCBI Taxonomy" id="183260"/>
    <lineage>
        <taxon>Eukaryota</taxon>
        <taxon>Viridiplantae</taxon>
        <taxon>Streptophyta</taxon>
        <taxon>Embryophyta</taxon>
        <taxon>Tracheophyta</taxon>
        <taxon>Spermatophyta</taxon>
        <taxon>Magnoliopsida</taxon>
        <taxon>eudicotyledons</taxon>
        <taxon>Gunneridae</taxon>
        <taxon>Pentapetalae</taxon>
        <taxon>rosids</taxon>
        <taxon>malvids</taxon>
        <taxon>Malvales</taxon>
        <taxon>Malvaceae</taxon>
        <taxon>Malvoideae</taxon>
        <taxon>Hibiscus</taxon>
    </lineage>
</organism>
<keyword evidence="4" id="KW-0539">Nucleus</keyword>
<dbReference type="Pfam" id="PF00010">
    <property type="entry name" value="HLH"/>
    <property type="match status" value="1"/>
</dbReference>
<evidence type="ECO:0000313" key="7">
    <source>
        <dbReference type="EMBL" id="KAK8522486.1"/>
    </source>
</evidence>
<dbReference type="InterPro" id="IPR011598">
    <property type="entry name" value="bHLH_dom"/>
</dbReference>
<dbReference type="Proteomes" id="UP001472677">
    <property type="component" value="Unassembled WGS sequence"/>
</dbReference>
<evidence type="ECO:0000256" key="5">
    <source>
        <dbReference type="SAM" id="Coils"/>
    </source>
</evidence>
<dbReference type="PANTHER" id="PTHR13935">
    <property type="entry name" value="ACHAETE-SCUTE TRANSCRIPTION FACTOR-RELATED"/>
    <property type="match status" value="1"/>
</dbReference>
<keyword evidence="8" id="KW-1185">Reference proteome</keyword>
<keyword evidence="5" id="KW-0175">Coiled coil</keyword>
<dbReference type="SMART" id="SM00353">
    <property type="entry name" value="HLH"/>
    <property type="match status" value="1"/>
</dbReference>
<dbReference type="PROSITE" id="PS50888">
    <property type="entry name" value="BHLH"/>
    <property type="match status" value="1"/>
</dbReference>
<dbReference type="InterPro" id="IPR036638">
    <property type="entry name" value="HLH_DNA-bd_sf"/>
</dbReference>
<evidence type="ECO:0000256" key="3">
    <source>
        <dbReference type="ARBA" id="ARBA00023163"/>
    </source>
</evidence>
<gene>
    <name evidence="7" type="ORF">V6N12_056194</name>
</gene>
<evidence type="ECO:0000256" key="2">
    <source>
        <dbReference type="ARBA" id="ARBA00023015"/>
    </source>
</evidence>
<evidence type="ECO:0000256" key="1">
    <source>
        <dbReference type="ARBA" id="ARBA00004123"/>
    </source>
</evidence>
<name>A0ABR2CRS7_9ROSI</name>
<dbReference type="InterPro" id="IPR015660">
    <property type="entry name" value="MASH1/Ascl1a-like"/>
</dbReference>
<proteinExistence type="predicted"/>
<feature type="coiled-coil region" evidence="5">
    <location>
        <begin position="47"/>
        <end position="81"/>
    </location>
</feature>
<feature type="domain" description="BHLH" evidence="6">
    <location>
        <begin position="7"/>
        <end position="57"/>
    </location>
</feature>
<reference evidence="7 8" key="1">
    <citation type="journal article" date="2024" name="G3 (Bethesda)">
        <title>Genome assembly of Hibiscus sabdariffa L. provides insights into metabolisms of medicinal natural products.</title>
        <authorList>
            <person name="Kim T."/>
        </authorList>
    </citation>
    <scope>NUCLEOTIDE SEQUENCE [LARGE SCALE GENOMIC DNA]</scope>
    <source>
        <strain evidence="7">TK-2024</strain>
        <tissue evidence="7">Old leaves</tissue>
    </source>
</reference>
<keyword evidence="3" id="KW-0804">Transcription</keyword>
<dbReference type="Gene3D" id="4.10.280.10">
    <property type="entry name" value="Helix-loop-helix DNA-binding domain"/>
    <property type="match status" value="1"/>
</dbReference>
<accession>A0ABR2CRS7</accession>
<evidence type="ECO:0000259" key="6">
    <source>
        <dbReference type="PROSITE" id="PS50888"/>
    </source>
</evidence>
<dbReference type="EMBL" id="JBBPBM010000045">
    <property type="protein sequence ID" value="KAK8522486.1"/>
    <property type="molecule type" value="Genomic_DNA"/>
</dbReference>
<comment type="subcellular location">
    <subcellularLocation>
        <location evidence="1">Nucleus</location>
    </subcellularLocation>
</comment>
<evidence type="ECO:0000313" key="8">
    <source>
        <dbReference type="Proteomes" id="UP001472677"/>
    </source>
</evidence>
<dbReference type="PANTHER" id="PTHR13935:SF118">
    <property type="entry name" value="BHLH DOMAIN-CONTAINING PROTEIN"/>
    <property type="match status" value="1"/>
</dbReference>
<sequence>MANPISVSRTNRNLFERERRSQLRVLLSRLFTLLPPHPTKMSMPELVEHATVYVKQLQERVEELKRRKVQAEGEISSRQAEAGDVGNETMVTPVLEITESESAMEVSLIAGTGKNTALCDIITILEEEGAEVVKVNYHNDGNRILLSVHSQAAYSRIGIESSRVRERLTRLQISSATAN</sequence>
<evidence type="ECO:0000256" key="4">
    <source>
        <dbReference type="ARBA" id="ARBA00023242"/>
    </source>
</evidence>